<reference evidence="3 4" key="1">
    <citation type="journal article" date="2013" name="MBio">
        <title>Genome sequencing of the plant pathogen Taphrina deformans, the causal agent of peach leaf curl.</title>
        <authorList>
            <person name="Cisse O.H."/>
            <person name="Almeida J.M.G.C.F."/>
            <person name="Fonseca A."/>
            <person name="Kumar A.A."/>
            <person name="Salojaervi J."/>
            <person name="Overmyer K."/>
            <person name="Hauser P.M."/>
            <person name="Pagni M."/>
        </authorList>
    </citation>
    <scope>NUCLEOTIDE SEQUENCE [LARGE SCALE GENOMIC DNA]</scope>
    <source>
        <strain evidence="4">PYCC 5710 / ATCC 11124 / CBS 356.35 / IMI 108563 / JCM 9778 / NBRC 8474</strain>
    </source>
</reference>
<dbReference type="EMBL" id="CAHR02000099">
    <property type="protein sequence ID" value="CCG82765.1"/>
    <property type="molecule type" value="Genomic_DNA"/>
</dbReference>
<dbReference type="AlphaFoldDB" id="R4XE84"/>
<dbReference type="STRING" id="1097556.R4XE84"/>
<evidence type="ECO:0000313" key="4">
    <source>
        <dbReference type="Proteomes" id="UP000013776"/>
    </source>
</evidence>
<dbReference type="PROSITE" id="PS51375">
    <property type="entry name" value="PPR"/>
    <property type="match status" value="2"/>
</dbReference>
<name>R4XE84_TAPDE</name>
<accession>R4XE84</accession>
<dbReference type="PANTHER" id="PTHR46128:SF224">
    <property type="entry name" value="PENTACOTRIPEPTIDE-REPEAT REGION OF PRORP DOMAIN-CONTAINING PROTEIN"/>
    <property type="match status" value="1"/>
</dbReference>
<keyword evidence="4" id="KW-1185">Reference proteome</keyword>
<dbReference type="Proteomes" id="UP000013776">
    <property type="component" value="Unassembled WGS sequence"/>
</dbReference>
<dbReference type="NCBIfam" id="TIGR00756">
    <property type="entry name" value="PPR"/>
    <property type="match status" value="3"/>
</dbReference>
<proteinExistence type="inferred from homology"/>
<dbReference type="eggNOG" id="KOG4197">
    <property type="taxonomic scope" value="Eukaryota"/>
</dbReference>
<dbReference type="GO" id="GO:0005739">
    <property type="term" value="C:mitochondrion"/>
    <property type="evidence" value="ECO:0007669"/>
    <property type="project" value="UniProtKB-ARBA"/>
</dbReference>
<dbReference type="PANTHER" id="PTHR46128">
    <property type="entry name" value="MITOCHONDRIAL GROUP I INTRON SPLICING FACTOR CCM1"/>
    <property type="match status" value="1"/>
</dbReference>
<dbReference type="Pfam" id="PF01535">
    <property type="entry name" value="PPR"/>
    <property type="match status" value="2"/>
</dbReference>
<gene>
    <name evidence="3" type="ORF">TAPDE_002914</name>
</gene>
<evidence type="ECO:0000256" key="1">
    <source>
        <dbReference type="ARBA" id="ARBA00007626"/>
    </source>
</evidence>
<protein>
    <recommendedName>
        <fullName evidence="5">Pentatricopeptide repeat protein</fullName>
    </recommendedName>
</protein>
<sequence length="627" mass="70882">MSRLGVQKYPEHYDIMANAVAHTSARHIVFELYRELKARQLTGNAKFYVQLFSVIRDSNPTTNLLSRSSRVWHEMINTPSLNHIVTDPLVVSSYQSAFAAETSALAPISEAYGTKSGAARSTIKSTPAIEVQQSAVADVPPLHTSSVETLDPRLERLPEHRSASAEALHDSDVVHMSNPDRLSSSQSIFDAPVTKPPMNNIPVTMDSADAGTMRSMRNALEPFFRQSSNVTNHKLSLNSAREFLQSTASVDIATYNYMIRSAARVSEPAALLDILEEAIDRGLKPDAGTYVRMFWIVFRTLLITQNPIIRSFFQAEQTDEALSLIDRMEVSNVKFDFRTVNEVLRGLLRGKREDAAISFFVDIFQTQSELSLIPGKDGEVNCFSLMIDGLASCGRLEDAQKLLSIMIQRGLEPTLMIYNALIRAAFAQNLVIDAMQYYTLAIQTPELERVNIDWTTEIDELASTIVSGYLMTEHYEEAQQFLNDARAKGRWHNTTPKPFIHFINWFARHERLDEAWNLYDFHKTNFDVIGTFKLKTAVLKSIFLDRGDVFGGLSWARRLQNDGIVLEQPQYYDLISAAMYNGERELGEKLWTEVMDFVKNRGQQIITPLTKVCRQWGLDQSARLTRA</sequence>
<evidence type="ECO:0000313" key="3">
    <source>
        <dbReference type="EMBL" id="CCG82765.1"/>
    </source>
</evidence>
<feature type="repeat" description="PPR" evidence="2">
    <location>
        <begin position="379"/>
        <end position="413"/>
    </location>
</feature>
<dbReference type="VEuPathDB" id="FungiDB:TAPDE_002914"/>
<dbReference type="OrthoDB" id="185373at2759"/>
<dbReference type="InterPro" id="IPR002885">
    <property type="entry name" value="PPR_rpt"/>
</dbReference>
<organism evidence="3 4">
    <name type="scientific">Taphrina deformans (strain PYCC 5710 / ATCC 11124 / CBS 356.35 / IMI 108563 / JCM 9778 / NBRC 8474)</name>
    <name type="common">Peach leaf curl fungus</name>
    <name type="synonym">Lalaria deformans</name>
    <dbReference type="NCBI Taxonomy" id="1097556"/>
    <lineage>
        <taxon>Eukaryota</taxon>
        <taxon>Fungi</taxon>
        <taxon>Dikarya</taxon>
        <taxon>Ascomycota</taxon>
        <taxon>Taphrinomycotina</taxon>
        <taxon>Taphrinomycetes</taxon>
        <taxon>Taphrinales</taxon>
        <taxon>Taphrinaceae</taxon>
        <taxon>Taphrina</taxon>
    </lineage>
</organism>
<evidence type="ECO:0000256" key="2">
    <source>
        <dbReference type="PROSITE-ProRule" id="PRU00708"/>
    </source>
</evidence>
<evidence type="ECO:0008006" key="5">
    <source>
        <dbReference type="Google" id="ProtNLM"/>
    </source>
</evidence>
<comment type="similarity">
    <text evidence="1">Belongs to the PPR family. P subfamily.</text>
</comment>
<dbReference type="InterPro" id="IPR050872">
    <property type="entry name" value="PPR_P_subfamily"/>
</dbReference>
<dbReference type="Gene3D" id="1.25.40.10">
    <property type="entry name" value="Tetratricopeptide repeat domain"/>
    <property type="match status" value="2"/>
</dbReference>
<comment type="caution">
    <text evidence="3">The sequence shown here is derived from an EMBL/GenBank/DDBJ whole genome shotgun (WGS) entry which is preliminary data.</text>
</comment>
<dbReference type="InterPro" id="IPR011990">
    <property type="entry name" value="TPR-like_helical_dom_sf"/>
</dbReference>
<feature type="repeat" description="PPR" evidence="2">
    <location>
        <begin position="251"/>
        <end position="285"/>
    </location>
</feature>